<evidence type="ECO:0000313" key="3">
    <source>
        <dbReference type="Proteomes" id="UP000663824"/>
    </source>
</evidence>
<dbReference type="AlphaFoldDB" id="A0A816TRK8"/>
<name>A0A816TRK8_9BILA</name>
<reference evidence="1" key="1">
    <citation type="submission" date="2021-02" db="EMBL/GenBank/DDBJ databases">
        <authorList>
            <person name="Nowell W R."/>
        </authorList>
    </citation>
    <scope>NUCLEOTIDE SEQUENCE</scope>
</reference>
<comment type="caution">
    <text evidence="1">The sequence shown here is derived from an EMBL/GenBank/DDBJ whole genome shotgun (WGS) entry which is preliminary data.</text>
</comment>
<gene>
    <name evidence="1" type="ORF">MBJ925_LOCUS23005</name>
    <name evidence="2" type="ORF">SMN809_LOCUS72883</name>
</gene>
<organism evidence="1 3">
    <name type="scientific">Rotaria magnacalcarata</name>
    <dbReference type="NCBI Taxonomy" id="392030"/>
    <lineage>
        <taxon>Eukaryota</taxon>
        <taxon>Metazoa</taxon>
        <taxon>Spiralia</taxon>
        <taxon>Gnathifera</taxon>
        <taxon>Rotifera</taxon>
        <taxon>Eurotatoria</taxon>
        <taxon>Bdelloidea</taxon>
        <taxon>Philodinida</taxon>
        <taxon>Philodinidae</taxon>
        <taxon>Rotaria</taxon>
    </lineage>
</organism>
<accession>A0A816TRK8</accession>
<protein>
    <submittedName>
        <fullName evidence="1">Uncharacterized protein</fullName>
    </submittedName>
</protein>
<evidence type="ECO:0000313" key="1">
    <source>
        <dbReference type="EMBL" id="CAF2104482.1"/>
    </source>
</evidence>
<dbReference type="EMBL" id="CAJOBI010326671">
    <property type="protein sequence ID" value="CAF5192841.1"/>
    <property type="molecule type" value="Genomic_DNA"/>
</dbReference>
<evidence type="ECO:0000313" key="2">
    <source>
        <dbReference type="EMBL" id="CAF5192841.1"/>
    </source>
</evidence>
<dbReference type="Proteomes" id="UP000663824">
    <property type="component" value="Unassembled WGS sequence"/>
</dbReference>
<proteinExistence type="predicted"/>
<feature type="non-terminal residue" evidence="1">
    <location>
        <position position="50"/>
    </location>
</feature>
<sequence>MIVFSFGNDANWKYQVFVLDPSASVECPFTGMWTFKQVGQSNSLIQTRFR</sequence>
<dbReference type="Proteomes" id="UP000676336">
    <property type="component" value="Unassembled WGS sequence"/>
</dbReference>
<dbReference type="EMBL" id="CAJNRE010011731">
    <property type="protein sequence ID" value="CAF2104482.1"/>
    <property type="molecule type" value="Genomic_DNA"/>
</dbReference>